<dbReference type="Pfam" id="PF05670">
    <property type="entry name" value="NFACT-R_1"/>
    <property type="match status" value="1"/>
</dbReference>
<dbReference type="AlphaFoldDB" id="A0A5E4LNZ1"/>
<comment type="caution">
    <text evidence="3">The sequence shown here is derived from an EMBL/GenBank/DDBJ whole genome shotgun (WGS) entry which is preliminary data.</text>
</comment>
<organism evidence="3 4">
    <name type="scientific">Candidatus Bilamarchaeum dharawalense</name>
    <dbReference type="NCBI Taxonomy" id="2885759"/>
    <lineage>
        <taxon>Archaea</taxon>
        <taxon>Candidatus Micrarchaeota</taxon>
        <taxon>Candidatus Micrarchaeia</taxon>
        <taxon>Candidatus Anstonellales</taxon>
        <taxon>Candidatus Bilamarchaeaceae</taxon>
        <taxon>Candidatus Bilamarchaeum</taxon>
    </lineage>
</organism>
<evidence type="ECO:0000313" key="3">
    <source>
        <dbReference type="EMBL" id="VVC03735.1"/>
    </source>
</evidence>
<accession>A0A5E4LNZ1</accession>
<protein>
    <recommendedName>
        <fullName evidence="2">NFACT RNA-binding domain-containing protein</fullName>
    </recommendedName>
</protein>
<dbReference type="GO" id="GO:0043023">
    <property type="term" value="F:ribosomal large subunit binding"/>
    <property type="evidence" value="ECO:0007669"/>
    <property type="project" value="TreeGrafter"/>
</dbReference>
<dbReference type="GO" id="GO:0072344">
    <property type="term" value="P:rescue of stalled ribosome"/>
    <property type="evidence" value="ECO:0007669"/>
    <property type="project" value="TreeGrafter"/>
</dbReference>
<name>A0A5E4LNZ1_9ARCH</name>
<feature type="domain" description="NFACT RNA-binding" evidence="2">
    <location>
        <begin position="63"/>
        <end position="171"/>
    </location>
</feature>
<sequence length="251" mass="28138">MRIFWNKSVHENAAYYYDLAKDTKEKIAGVEKAIEETKKEIEEAKKIEKKQVKIKREKQWFEKFHFALTSSEKLMIGGRSAQQNDLIYAKYIDENDLFFHADIQGGAAVILKDGANAGEDELKEAAQFAACFSNAWKNANAGVDVYCVKKSQLSKHAVGGFIPSGAFAINGERKWFRAMKLVLKIGLGEKGVEILPELSTRNLQQKLLVIPSLAGKDKGALAKSLSKRFNVHPDEFLELLPNGKSKTTETR</sequence>
<dbReference type="GO" id="GO:1990112">
    <property type="term" value="C:RQC complex"/>
    <property type="evidence" value="ECO:0007669"/>
    <property type="project" value="TreeGrafter"/>
</dbReference>
<evidence type="ECO:0000256" key="1">
    <source>
        <dbReference type="SAM" id="Coils"/>
    </source>
</evidence>
<dbReference type="GO" id="GO:0000049">
    <property type="term" value="F:tRNA binding"/>
    <property type="evidence" value="ECO:0007669"/>
    <property type="project" value="TreeGrafter"/>
</dbReference>
<evidence type="ECO:0000313" key="4">
    <source>
        <dbReference type="Proteomes" id="UP000789941"/>
    </source>
</evidence>
<gene>
    <name evidence="3" type="ORF">LFW2832_00495</name>
</gene>
<keyword evidence="1" id="KW-0175">Coiled coil</keyword>
<feature type="coiled-coil region" evidence="1">
    <location>
        <begin position="20"/>
        <end position="58"/>
    </location>
</feature>
<dbReference type="Proteomes" id="UP000789941">
    <property type="component" value="Unassembled WGS sequence"/>
</dbReference>
<dbReference type="InterPro" id="IPR008532">
    <property type="entry name" value="NFACT_RNA-bd"/>
</dbReference>
<dbReference type="EMBL" id="CABMJJ010000009">
    <property type="protein sequence ID" value="VVC03735.1"/>
    <property type="molecule type" value="Genomic_DNA"/>
</dbReference>
<evidence type="ECO:0000259" key="2">
    <source>
        <dbReference type="Pfam" id="PF05670"/>
    </source>
</evidence>
<proteinExistence type="predicted"/>
<reference evidence="3 4" key="1">
    <citation type="submission" date="2019-08" db="EMBL/GenBank/DDBJ databases">
        <authorList>
            <person name="Vazquez-Campos X."/>
        </authorList>
    </citation>
    <scope>NUCLEOTIDE SEQUENCE [LARGE SCALE GENOMIC DNA]</scope>
    <source>
        <strain evidence="3">LFW-283_2</strain>
    </source>
</reference>
<dbReference type="PANTHER" id="PTHR15239:SF6">
    <property type="entry name" value="RIBOSOME QUALITY CONTROL COMPLEX SUBUNIT NEMF"/>
    <property type="match status" value="1"/>
</dbReference>
<dbReference type="PANTHER" id="PTHR15239">
    <property type="entry name" value="NUCLEAR EXPORT MEDIATOR FACTOR NEMF"/>
    <property type="match status" value="1"/>
</dbReference>
<dbReference type="InterPro" id="IPR051608">
    <property type="entry name" value="RQC_Subunit_NEMF"/>
</dbReference>